<evidence type="ECO:0000313" key="2">
    <source>
        <dbReference type="Proteomes" id="UP000011528"/>
    </source>
</evidence>
<dbReference type="Proteomes" id="UP000011528">
    <property type="component" value="Unassembled WGS sequence"/>
</dbReference>
<gene>
    <name evidence="1" type="ORF">C462_00042</name>
</gene>
<dbReference type="AlphaFoldDB" id="M0PV84"/>
<proteinExistence type="predicted"/>
<name>M0PV84_9EURY</name>
<accession>M0PV84</accession>
<organism evidence="1 2">
    <name type="scientific">Halorubrum distributum JCM 13916</name>
    <dbReference type="NCBI Taxonomy" id="1230455"/>
    <lineage>
        <taxon>Archaea</taxon>
        <taxon>Methanobacteriati</taxon>
        <taxon>Methanobacteriota</taxon>
        <taxon>Stenosarchaea group</taxon>
        <taxon>Halobacteria</taxon>
        <taxon>Halobacteriales</taxon>
        <taxon>Haloferacaceae</taxon>
        <taxon>Halorubrum</taxon>
        <taxon>Halorubrum distributum group</taxon>
    </lineage>
</organism>
<reference evidence="1 2" key="1">
    <citation type="journal article" date="2014" name="PLoS Genet.">
        <title>Phylogenetically driven sequencing of extremely halophilic archaea reveals strategies for static and dynamic osmo-response.</title>
        <authorList>
            <person name="Becker E.A."/>
            <person name="Seitzer P.M."/>
            <person name="Tritt A."/>
            <person name="Larsen D."/>
            <person name="Krusor M."/>
            <person name="Yao A.I."/>
            <person name="Wu D."/>
            <person name="Madern D."/>
            <person name="Eisen J.A."/>
            <person name="Darling A.E."/>
            <person name="Facciotti M.T."/>
        </authorList>
    </citation>
    <scope>NUCLEOTIDE SEQUENCE [LARGE SCALE GENOMIC DNA]</scope>
    <source>
        <strain evidence="1 2">JCM 13916</strain>
    </source>
</reference>
<comment type="caution">
    <text evidence="1">The sequence shown here is derived from an EMBL/GenBank/DDBJ whole genome shotgun (WGS) entry which is preliminary data.</text>
</comment>
<protein>
    <submittedName>
        <fullName evidence="1">Uncharacterized protein</fullName>
    </submittedName>
</protein>
<dbReference type="EMBL" id="AOJJ01000004">
    <property type="protein sequence ID" value="EMA72775.1"/>
    <property type="molecule type" value="Genomic_DNA"/>
</dbReference>
<evidence type="ECO:0000313" key="1">
    <source>
        <dbReference type="EMBL" id="EMA72775.1"/>
    </source>
</evidence>
<sequence length="69" mass="7776">MEFLDDRPPDCPRVFTLDDDGASCTVDDIFYNDIATLVGCLLSLPYVLVAEVAEDILYDVLELESREFV</sequence>